<dbReference type="Pfam" id="PF12146">
    <property type="entry name" value="Hydrolase_4"/>
    <property type="match status" value="1"/>
</dbReference>
<dbReference type="InterPro" id="IPR022742">
    <property type="entry name" value="Hydrolase_4"/>
</dbReference>
<gene>
    <name evidence="2" type="ORF">FCG67_04495</name>
</gene>
<dbReference type="Gene3D" id="1.10.10.800">
    <property type="match status" value="1"/>
</dbReference>
<dbReference type="GO" id="GO:0016787">
    <property type="term" value="F:hydrolase activity"/>
    <property type="evidence" value="ECO:0007669"/>
    <property type="project" value="UniProtKB-KW"/>
</dbReference>
<dbReference type="EMBL" id="SUMD01000002">
    <property type="protein sequence ID" value="TJZ80145.1"/>
    <property type="molecule type" value="Genomic_DNA"/>
</dbReference>
<dbReference type="InterPro" id="IPR029058">
    <property type="entry name" value="AB_hydrolase_fold"/>
</dbReference>
<evidence type="ECO:0000313" key="2">
    <source>
        <dbReference type="EMBL" id="TJZ80145.1"/>
    </source>
</evidence>
<proteinExistence type="predicted"/>
<protein>
    <submittedName>
        <fullName evidence="2">Alpha/beta hydrolase</fullName>
    </submittedName>
</protein>
<evidence type="ECO:0000313" key="3">
    <source>
        <dbReference type="Proteomes" id="UP000305109"/>
    </source>
</evidence>
<keyword evidence="3" id="KW-1185">Reference proteome</keyword>
<feature type="domain" description="Serine aminopeptidase S33" evidence="1">
    <location>
        <begin position="57"/>
        <end position="276"/>
    </location>
</feature>
<organism evidence="2 3">
    <name type="scientific">Rhodococcus oryzae</name>
    <dbReference type="NCBI Taxonomy" id="2571143"/>
    <lineage>
        <taxon>Bacteria</taxon>
        <taxon>Bacillati</taxon>
        <taxon>Actinomycetota</taxon>
        <taxon>Actinomycetes</taxon>
        <taxon>Mycobacteriales</taxon>
        <taxon>Nocardiaceae</taxon>
        <taxon>Rhodococcus</taxon>
    </lineage>
</organism>
<dbReference type="SUPFAM" id="SSF53474">
    <property type="entry name" value="alpha/beta-Hydrolases"/>
    <property type="match status" value="1"/>
</dbReference>
<evidence type="ECO:0000259" key="1">
    <source>
        <dbReference type="Pfam" id="PF12146"/>
    </source>
</evidence>
<dbReference type="InterPro" id="IPR051411">
    <property type="entry name" value="Polyketide_trans_af380"/>
</dbReference>
<dbReference type="PANTHER" id="PTHR47751">
    <property type="entry name" value="SUPERFAMILY HYDROLASE, PUTATIVE (AFU_ORTHOLOGUE AFUA_2G16580)-RELATED"/>
    <property type="match status" value="1"/>
</dbReference>
<dbReference type="Proteomes" id="UP000305109">
    <property type="component" value="Unassembled WGS sequence"/>
</dbReference>
<reference evidence="2 3" key="1">
    <citation type="submission" date="2019-04" db="EMBL/GenBank/DDBJ databases">
        <title>Rhodococcus oryzae sp. nov., a novel actinomycete isolated from rhizosphere soil of rice (Oryza sativa L.).</title>
        <authorList>
            <person name="Li C."/>
        </authorList>
    </citation>
    <scope>NUCLEOTIDE SEQUENCE [LARGE SCALE GENOMIC DNA]</scope>
    <source>
        <strain evidence="2 3">NEAU-CX67</strain>
    </source>
</reference>
<sequence length="301" mass="32008">MIVSATDGEVTVNTERVEFRAEDGTSLVGILRRPAGATRAVTFTGPFTGVKEQVVGTYADALARAGFATLAFDHRNYGESGGAIRRHEDAAGKLTDLRAAVGHLGALGFQRIGLTGVCLGGGYALKAAAQDPRVAALACVAGAYPGAPGSFAHRGGAYREALRDIWDHAWTEDGQPVYQKAVTDDGGPAAMMGAEPFEYYGTERSYSPHWENSVTVASGYQTMTVDTLAAADLISPTPLLVVHGTTDEFCSPEGAKAVYDRAGEPKKIVWLPTTNHIDLYDVPEFVHQAVDELTAFFSEHL</sequence>
<accession>A0ABY2RNU1</accession>
<name>A0ABY2RNU1_9NOCA</name>
<dbReference type="Gene3D" id="3.40.50.1820">
    <property type="entry name" value="alpha/beta hydrolase"/>
    <property type="match status" value="1"/>
</dbReference>
<comment type="caution">
    <text evidence="2">The sequence shown here is derived from an EMBL/GenBank/DDBJ whole genome shotgun (WGS) entry which is preliminary data.</text>
</comment>
<keyword evidence="2" id="KW-0378">Hydrolase</keyword>
<dbReference type="PANTHER" id="PTHR47751:SF1">
    <property type="entry name" value="SUPERFAMILY HYDROLASE, PUTATIVE (AFU_ORTHOLOGUE AFUA_2G16580)-RELATED"/>
    <property type="match status" value="1"/>
</dbReference>